<dbReference type="PROSITE" id="PS00107">
    <property type="entry name" value="PROTEIN_KINASE_ATP"/>
    <property type="match status" value="1"/>
</dbReference>
<comment type="caution">
    <text evidence="14">The sequence shown here is derived from an EMBL/GenBank/DDBJ whole genome shotgun (WGS) entry which is preliminary data.</text>
</comment>
<keyword evidence="11" id="KW-1133">Transmembrane helix</keyword>
<keyword evidence="4 10" id="KW-0547">Nucleotide-binding</keyword>
<evidence type="ECO:0000256" key="10">
    <source>
        <dbReference type="PROSITE-ProRule" id="PRU10141"/>
    </source>
</evidence>
<evidence type="ECO:0000313" key="14">
    <source>
        <dbReference type="EMBL" id="OWA53289.1"/>
    </source>
</evidence>
<dbReference type="Pfam" id="PF07714">
    <property type="entry name" value="PK_Tyr_Ser-Thr"/>
    <property type="match status" value="1"/>
</dbReference>
<dbReference type="Gene3D" id="3.30.200.20">
    <property type="entry name" value="Phosphorylase Kinase, domain 1"/>
    <property type="match status" value="1"/>
</dbReference>
<dbReference type="OrthoDB" id="6077854at2759"/>
<dbReference type="InterPro" id="IPR001245">
    <property type="entry name" value="Ser-Thr/Tyr_kinase_cat_dom"/>
</dbReference>
<dbReference type="Gene3D" id="1.10.510.10">
    <property type="entry name" value="Transferase(Phosphotransferase) domain 1"/>
    <property type="match status" value="1"/>
</dbReference>
<dbReference type="AlphaFoldDB" id="A0A9X6NPA0"/>
<evidence type="ECO:0000256" key="9">
    <source>
        <dbReference type="ARBA" id="ARBA00051243"/>
    </source>
</evidence>
<dbReference type="PANTHER" id="PTHR24416:SF600">
    <property type="entry name" value="PDGF- AND VEGF-RECEPTOR RELATED, ISOFORM J"/>
    <property type="match status" value="1"/>
</dbReference>
<dbReference type="InterPro" id="IPR017441">
    <property type="entry name" value="Protein_kinase_ATP_BS"/>
</dbReference>
<keyword evidence="15" id="KW-1185">Reference proteome</keyword>
<dbReference type="GO" id="GO:0012505">
    <property type="term" value="C:endomembrane system"/>
    <property type="evidence" value="ECO:0007669"/>
    <property type="project" value="UniProtKB-SubCell"/>
</dbReference>
<dbReference type="InterPro" id="IPR050122">
    <property type="entry name" value="RTK"/>
</dbReference>
<dbReference type="InterPro" id="IPR011009">
    <property type="entry name" value="Kinase-like_dom_sf"/>
</dbReference>
<dbReference type="GO" id="GO:0050793">
    <property type="term" value="P:regulation of developmental process"/>
    <property type="evidence" value="ECO:0007669"/>
    <property type="project" value="UniProtKB-ARBA"/>
</dbReference>
<evidence type="ECO:0000259" key="12">
    <source>
        <dbReference type="PROSITE" id="PS50011"/>
    </source>
</evidence>
<dbReference type="CDD" id="cd00192">
    <property type="entry name" value="PTKc"/>
    <property type="match status" value="1"/>
</dbReference>
<keyword evidence="5" id="KW-0418">Kinase</keyword>
<evidence type="ECO:0000256" key="2">
    <source>
        <dbReference type="ARBA" id="ARBA00004308"/>
    </source>
</evidence>
<evidence type="ECO:0000313" key="15">
    <source>
        <dbReference type="Proteomes" id="UP000192578"/>
    </source>
</evidence>
<dbReference type="Gene3D" id="2.60.120.200">
    <property type="match status" value="1"/>
</dbReference>
<feature type="transmembrane region" description="Helical" evidence="11">
    <location>
        <begin position="294"/>
        <end position="319"/>
    </location>
</feature>
<dbReference type="PROSITE" id="PS00109">
    <property type="entry name" value="PROTEIN_KINASE_TYR"/>
    <property type="match status" value="1"/>
</dbReference>
<evidence type="ECO:0000256" key="3">
    <source>
        <dbReference type="ARBA" id="ARBA00022679"/>
    </source>
</evidence>
<keyword evidence="7 11" id="KW-0472">Membrane</keyword>
<gene>
    <name evidence="14" type="ORF">BV898_17722</name>
</gene>
<dbReference type="PRINTS" id="PR00109">
    <property type="entry name" value="TYRKINASE"/>
</dbReference>
<name>A0A9X6NPA0_HYPEX</name>
<dbReference type="GO" id="GO:0005975">
    <property type="term" value="P:carbohydrate metabolic process"/>
    <property type="evidence" value="ECO:0007669"/>
    <property type="project" value="InterPro"/>
</dbReference>
<dbReference type="InterPro" id="IPR000757">
    <property type="entry name" value="Beta-glucanase-like"/>
</dbReference>
<dbReference type="InterPro" id="IPR000719">
    <property type="entry name" value="Prot_kinase_dom"/>
</dbReference>
<dbReference type="Pfam" id="PF00722">
    <property type="entry name" value="Glyco_hydro_16"/>
    <property type="match status" value="1"/>
</dbReference>
<comment type="subcellular location">
    <subcellularLocation>
        <location evidence="2">Endomembrane system</location>
    </subcellularLocation>
    <subcellularLocation>
        <location evidence="1">Membrane</location>
        <topology evidence="1">Single-pass membrane protein</topology>
    </subcellularLocation>
</comment>
<keyword evidence="3" id="KW-0808">Transferase</keyword>
<evidence type="ECO:0000259" key="13">
    <source>
        <dbReference type="PROSITE" id="PS51762"/>
    </source>
</evidence>
<keyword evidence="11" id="KW-0812">Transmembrane</keyword>
<keyword evidence="6 10" id="KW-0067">ATP-binding</keyword>
<reference evidence="15" key="1">
    <citation type="submission" date="2017-01" db="EMBL/GenBank/DDBJ databases">
        <title>Comparative genomics of anhydrobiosis in the tardigrade Hypsibius dujardini.</title>
        <authorList>
            <person name="Yoshida Y."/>
            <person name="Koutsovoulos G."/>
            <person name="Laetsch D."/>
            <person name="Stevens L."/>
            <person name="Kumar S."/>
            <person name="Horikawa D."/>
            <person name="Ishino K."/>
            <person name="Komine S."/>
            <person name="Tomita M."/>
            <person name="Blaxter M."/>
            <person name="Arakawa K."/>
        </authorList>
    </citation>
    <scope>NUCLEOTIDE SEQUENCE [LARGE SCALE GENOMIC DNA]</scope>
    <source>
        <strain evidence="15">Z151</strain>
    </source>
</reference>
<proteinExistence type="predicted"/>
<dbReference type="PANTHER" id="PTHR24416">
    <property type="entry name" value="TYROSINE-PROTEIN KINASE RECEPTOR"/>
    <property type="match status" value="1"/>
</dbReference>
<dbReference type="SUPFAM" id="SSF56112">
    <property type="entry name" value="Protein kinase-like (PK-like)"/>
    <property type="match status" value="1"/>
</dbReference>
<dbReference type="GO" id="GO:0051130">
    <property type="term" value="P:positive regulation of cellular component organization"/>
    <property type="evidence" value="ECO:0007669"/>
    <property type="project" value="UniProtKB-ARBA"/>
</dbReference>
<protein>
    <submittedName>
        <fullName evidence="14">Fibroblast growth factor receptor-like protein 2</fullName>
    </submittedName>
</protein>
<dbReference type="InterPro" id="IPR013320">
    <property type="entry name" value="ConA-like_dom_sf"/>
</dbReference>
<dbReference type="PROSITE" id="PS51762">
    <property type="entry name" value="GH16_2"/>
    <property type="match status" value="1"/>
</dbReference>
<accession>A0A9X6NPA0</accession>
<dbReference type="GO" id="GO:0007169">
    <property type="term" value="P:cell surface receptor protein tyrosine kinase signaling pathway"/>
    <property type="evidence" value="ECO:0007669"/>
    <property type="project" value="TreeGrafter"/>
</dbReference>
<sequence>MVEVFRDDFEGVSLDTTKWTASNRYPAVVAMIRQFPVYEEEGYYSPTCITVAGRRLDIKSTRGTIETNDGPIQYITGSINTRKHFNFTYGEVEWRAQMPIGRGIWTGLWLLDAACVVSEMCSNHWPPSISAVDFRGDFRRKFMSSVFYENYTTHESAAIRATNHSELDLSLDFHVYSLAWTKESLAIYLDGQIILQITDPEKIPQTAMQIVINVAVGGKFPGPTSQTTPFATHLYVDYVVVRQKRTVPANATLPPIVVPITTIRAFSVTSTSATTLPPVTNFTTTMSVFKLPHFVAPLSGTLLGVFFVVTVTVCVFIRLRARRNAPRRMKPNIIEPRTFSHELKTLAANSVNNTILKNYIGLLEIPANQVQLTDQILGKGEFGIVFKAIANGLRNQPTVSTLVAAKMLIRASDLCETERTLLLEEIKVMTKIGRHLNIVNLMGVTTKGERLVMLLEFCPSRAAQQQAEADQRGIADVSRENCDANVLSTKDLIWFAYQIARGMEYLASRHIIHCDLAARNVLVASEKIVKIADFGMARHRETDYVMTNGNVAQPVKWMPPEAIVLRTFSQKSDVWAFGILLWELFSLGEIPFAHCGLTAKEFVAFLLDGHQMERPTHAPVKIYTLMRECWRLEPSERPLFALLRESLDKFVYADEQKYYLMLNEPYQKFNDDYQYMITDMVEHKEEDSDTCVEDVTTAESFDPLRVQKLKL</sequence>
<dbReference type="EMBL" id="MTYJ01000312">
    <property type="protein sequence ID" value="OWA53289.1"/>
    <property type="molecule type" value="Genomic_DNA"/>
</dbReference>
<keyword evidence="8" id="KW-0829">Tyrosine-protein kinase</keyword>
<dbReference type="GO" id="GO:0004553">
    <property type="term" value="F:hydrolase activity, hydrolyzing O-glycosyl compounds"/>
    <property type="evidence" value="ECO:0007669"/>
    <property type="project" value="InterPro"/>
</dbReference>
<dbReference type="SUPFAM" id="SSF49899">
    <property type="entry name" value="Concanavalin A-like lectins/glucanases"/>
    <property type="match status" value="1"/>
</dbReference>
<feature type="domain" description="Protein kinase" evidence="12">
    <location>
        <begin position="371"/>
        <end position="651"/>
    </location>
</feature>
<dbReference type="Proteomes" id="UP000192578">
    <property type="component" value="Unassembled WGS sequence"/>
</dbReference>
<evidence type="ECO:0000256" key="8">
    <source>
        <dbReference type="ARBA" id="ARBA00023137"/>
    </source>
</evidence>
<dbReference type="PROSITE" id="PS50011">
    <property type="entry name" value="PROTEIN_KINASE_DOM"/>
    <property type="match status" value="1"/>
</dbReference>
<organism evidence="14 15">
    <name type="scientific">Hypsibius exemplaris</name>
    <name type="common">Freshwater tardigrade</name>
    <dbReference type="NCBI Taxonomy" id="2072580"/>
    <lineage>
        <taxon>Eukaryota</taxon>
        <taxon>Metazoa</taxon>
        <taxon>Ecdysozoa</taxon>
        <taxon>Tardigrada</taxon>
        <taxon>Eutardigrada</taxon>
        <taxon>Parachela</taxon>
        <taxon>Hypsibioidea</taxon>
        <taxon>Hypsibiidae</taxon>
        <taxon>Hypsibius</taxon>
    </lineage>
</organism>
<dbReference type="GO" id="GO:0005524">
    <property type="term" value="F:ATP binding"/>
    <property type="evidence" value="ECO:0007669"/>
    <property type="project" value="UniProtKB-UniRule"/>
</dbReference>
<dbReference type="FunFam" id="1.10.510.10:FF:001512">
    <property type="entry name" value="Receptor tyrosine-protein kinase erbB-2"/>
    <property type="match status" value="1"/>
</dbReference>
<evidence type="ECO:0000256" key="7">
    <source>
        <dbReference type="ARBA" id="ARBA00023136"/>
    </source>
</evidence>
<feature type="binding site" evidence="10">
    <location>
        <position position="406"/>
    </location>
    <ligand>
        <name>ATP</name>
        <dbReference type="ChEBI" id="CHEBI:30616"/>
    </ligand>
</feature>
<dbReference type="CDD" id="cd08023">
    <property type="entry name" value="GH16_laminarinase_like"/>
    <property type="match status" value="1"/>
</dbReference>
<evidence type="ECO:0000256" key="1">
    <source>
        <dbReference type="ARBA" id="ARBA00004167"/>
    </source>
</evidence>
<dbReference type="GO" id="GO:0004714">
    <property type="term" value="F:transmembrane receptor protein tyrosine kinase activity"/>
    <property type="evidence" value="ECO:0007669"/>
    <property type="project" value="UniProtKB-EC"/>
</dbReference>
<dbReference type="InterPro" id="IPR008266">
    <property type="entry name" value="Tyr_kinase_AS"/>
</dbReference>
<evidence type="ECO:0000256" key="5">
    <source>
        <dbReference type="ARBA" id="ARBA00022777"/>
    </source>
</evidence>
<dbReference type="GO" id="GO:0005886">
    <property type="term" value="C:plasma membrane"/>
    <property type="evidence" value="ECO:0007669"/>
    <property type="project" value="TreeGrafter"/>
</dbReference>
<dbReference type="GO" id="GO:0030182">
    <property type="term" value="P:neuron differentiation"/>
    <property type="evidence" value="ECO:0007669"/>
    <property type="project" value="UniProtKB-ARBA"/>
</dbReference>
<comment type="catalytic activity">
    <reaction evidence="9">
        <text>L-tyrosyl-[protein] + ATP = O-phospho-L-tyrosyl-[protein] + ADP + H(+)</text>
        <dbReference type="Rhea" id="RHEA:10596"/>
        <dbReference type="Rhea" id="RHEA-COMP:10136"/>
        <dbReference type="Rhea" id="RHEA-COMP:20101"/>
        <dbReference type="ChEBI" id="CHEBI:15378"/>
        <dbReference type="ChEBI" id="CHEBI:30616"/>
        <dbReference type="ChEBI" id="CHEBI:46858"/>
        <dbReference type="ChEBI" id="CHEBI:61978"/>
        <dbReference type="ChEBI" id="CHEBI:456216"/>
        <dbReference type="EC" id="2.7.10.1"/>
    </reaction>
</comment>
<dbReference type="GO" id="GO:0043235">
    <property type="term" value="C:receptor complex"/>
    <property type="evidence" value="ECO:0007669"/>
    <property type="project" value="TreeGrafter"/>
</dbReference>
<dbReference type="GO" id="GO:0048468">
    <property type="term" value="P:cell development"/>
    <property type="evidence" value="ECO:0007669"/>
    <property type="project" value="UniProtKB-ARBA"/>
</dbReference>
<keyword evidence="14" id="KW-0675">Receptor</keyword>
<feature type="domain" description="GH16" evidence="13">
    <location>
        <begin position="1"/>
        <end position="247"/>
    </location>
</feature>
<evidence type="ECO:0000256" key="6">
    <source>
        <dbReference type="ARBA" id="ARBA00022840"/>
    </source>
</evidence>
<evidence type="ECO:0000256" key="11">
    <source>
        <dbReference type="SAM" id="Phobius"/>
    </source>
</evidence>
<evidence type="ECO:0000256" key="4">
    <source>
        <dbReference type="ARBA" id="ARBA00022741"/>
    </source>
</evidence>